<reference evidence="10" key="1">
    <citation type="journal article" date="2007" name="Environ. Microbiol.">
        <title>Proteorhodopsin photosystem gene clusters exhibit co-evolutionary trends and shared ancestry among diverse marine microbial phyla.</title>
        <authorList>
            <person name="McCarren J."/>
            <person name="Delong E.F."/>
        </authorList>
    </citation>
    <scope>NUCLEOTIDE SEQUENCE</scope>
</reference>
<dbReference type="InterPro" id="IPR000994">
    <property type="entry name" value="Pept_M24"/>
</dbReference>
<dbReference type="InterPro" id="IPR007865">
    <property type="entry name" value="Aminopep_P_N"/>
</dbReference>
<proteinExistence type="inferred from homology"/>
<dbReference type="EMBL" id="EF089402">
    <property type="protein sequence ID" value="ABL97815.1"/>
    <property type="molecule type" value="Genomic_DNA"/>
</dbReference>
<protein>
    <recommendedName>
        <fullName evidence="4">Xaa-Pro aminopeptidase</fullName>
        <ecNumber evidence="4">3.4.11.9</ecNumber>
    </recommendedName>
</protein>
<evidence type="ECO:0000256" key="6">
    <source>
        <dbReference type="ARBA" id="ARBA00022801"/>
    </source>
</evidence>
<keyword evidence="6" id="KW-0378">Hydrolase</keyword>
<organism evidence="10">
    <name type="scientific">uncultured marine bacterium HF10_49E08</name>
    <dbReference type="NCBI Taxonomy" id="415447"/>
    <lineage>
        <taxon>Bacteria</taxon>
        <taxon>environmental samples</taxon>
    </lineage>
</organism>
<evidence type="ECO:0000256" key="1">
    <source>
        <dbReference type="ARBA" id="ARBA00001424"/>
    </source>
</evidence>
<dbReference type="PANTHER" id="PTHR43226">
    <property type="entry name" value="XAA-PRO AMINOPEPTIDASE 3"/>
    <property type="match status" value="1"/>
</dbReference>
<dbReference type="Gene3D" id="3.90.230.10">
    <property type="entry name" value="Creatinase/methionine aminopeptidase superfamily"/>
    <property type="match status" value="1"/>
</dbReference>
<sequence>MRHAPIDSKLFATHRKNLSDRLPARALAITNANDVLPTNADGTFPIHPNSDLFYLSGIEQEESILVLFPDCPNPKHQEILFVREPSEHLKIWEGHKHTKDDAQKISGIQKVYWTKDFDNIFQLLAAEAETFFLNDNEHSRAANEVQTRDQRFNKKIQLDYPLHKIDRLAPHLHDLRFCKNPLEVKQIKQAIDVTARGFRRVLKMVKPGVTEYEIEAEWAKEFIKRRSKFAYTPIVASGGNACVLHYLQNDQTCRKGELLLMDVGACYANYNADLTRTIPVSGKFTRRQKQVYNAVLRVLRQCIENATIGKSLKEWQTDSHDMMTEEMLRLKLITKAQVNKQDPDQPACRKYFMHGLGHSLGLDVHDVCNGQTEFRENSVFTVEPGIYLPDEGFGVRLEDDIQITKNGPVNLMSKIPIEAEEIEQIMNR</sequence>
<dbReference type="PANTHER" id="PTHR43226:SF4">
    <property type="entry name" value="XAA-PRO AMINOPEPTIDASE 3"/>
    <property type="match status" value="1"/>
</dbReference>
<dbReference type="InterPro" id="IPR001131">
    <property type="entry name" value="Peptidase_M24B_aminopep-P_CS"/>
</dbReference>
<comment type="cofactor">
    <cofactor evidence="2">
        <name>Mn(2+)</name>
        <dbReference type="ChEBI" id="CHEBI:29035"/>
    </cofactor>
</comment>
<evidence type="ECO:0000256" key="5">
    <source>
        <dbReference type="ARBA" id="ARBA00022723"/>
    </source>
</evidence>
<dbReference type="PROSITE" id="PS00491">
    <property type="entry name" value="PROLINE_PEPTIDASE"/>
    <property type="match status" value="1"/>
</dbReference>
<dbReference type="Gene3D" id="3.40.350.10">
    <property type="entry name" value="Creatinase/prolidase N-terminal domain"/>
    <property type="match status" value="1"/>
</dbReference>
<dbReference type="SMART" id="SM01011">
    <property type="entry name" value="AMP_N"/>
    <property type="match status" value="1"/>
</dbReference>
<keyword evidence="5 8" id="KW-0479">Metal-binding</keyword>
<evidence type="ECO:0000256" key="2">
    <source>
        <dbReference type="ARBA" id="ARBA00001936"/>
    </source>
</evidence>
<evidence type="ECO:0000256" key="7">
    <source>
        <dbReference type="ARBA" id="ARBA00023211"/>
    </source>
</evidence>
<dbReference type="SUPFAM" id="SSF53092">
    <property type="entry name" value="Creatinase/prolidase N-terminal domain"/>
    <property type="match status" value="1"/>
</dbReference>
<feature type="domain" description="Aminopeptidase P N-terminal" evidence="9">
    <location>
        <begin position="6"/>
        <end position="142"/>
    </location>
</feature>
<keyword evidence="7" id="KW-0464">Manganese</keyword>
<dbReference type="GO" id="GO:0006508">
    <property type="term" value="P:proteolysis"/>
    <property type="evidence" value="ECO:0007669"/>
    <property type="project" value="TreeGrafter"/>
</dbReference>
<comment type="catalytic activity">
    <reaction evidence="1">
        <text>Release of any N-terminal amino acid, including proline, that is linked to proline, even from a dipeptide or tripeptide.</text>
        <dbReference type="EC" id="3.4.11.9"/>
    </reaction>
</comment>
<dbReference type="GO" id="GO:0070006">
    <property type="term" value="F:metalloaminopeptidase activity"/>
    <property type="evidence" value="ECO:0007669"/>
    <property type="project" value="InterPro"/>
</dbReference>
<accession>A4GIA4</accession>
<dbReference type="InterPro" id="IPR052433">
    <property type="entry name" value="X-Pro_dipept-like"/>
</dbReference>
<comment type="similarity">
    <text evidence="3 8">Belongs to the peptidase M24B family.</text>
</comment>
<dbReference type="InterPro" id="IPR029149">
    <property type="entry name" value="Creatin/AminoP/Spt16_N"/>
</dbReference>
<dbReference type="EC" id="3.4.11.9" evidence="4"/>
<dbReference type="Pfam" id="PF00557">
    <property type="entry name" value="Peptidase_M24"/>
    <property type="match status" value="1"/>
</dbReference>
<dbReference type="Pfam" id="PF05195">
    <property type="entry name" value="AMP_N"/>
    <property type="match status" value="1"/>
</dbReference>
<dbReference type="InterPro" id="IPR036005">
    <property type="entry name" value="Creatinase/aminopeptidase-like"/>
</dbReference>
<evidence type="ECO:0000256" key="3">
    <source>
        <dbReference type="ARBA" id="ARBA00008766"/>
    </source>
</evidence>
<evidence type="ECO:0000256" key="8">
    <source>
        <dbReference type="RuleBase" id="RU000590"/>
    </source>
</evidence>
<dbReference type="GO" id="GO:0030145">
    <property type="term" value="F:manganese ion binding"/>
    <property type="evidence" value="ECO:0007669"/>
    <property type="project" value="InterPro"/>
</dbReference>
<keyword evidence="10" id="KW-0645">Protease</keyword>
<dbReference type="SUPFAM" id="SSF55920">
    <property type="entry name" value="Creatinase/aminopeptidase"/>
    <property type="match status" value="1"/>
</dbReference>
<evidence type="ECO:0000259" key="9">
    <source>
        <dbReference type="SMART" id="SM01011"/>
    </source>
</evidence>
<evidence type="ECO:0000313" key="10">
    <source>
        <dbReference type="EMBL" id="ABL97815.1"/>
    </source>
</evidence>
<gene>
    <name evidence="10" type="ORF">ALOHA_HF1049E08.0003</name>
</gene>
<evidence type="ECO:0000256" key="4">
    <source>
        <dbReference type="ARBA" id="ARBA00012574"/>
    </source>
</evidence>
<keyword evidence="10" id="KW-0031">Aminopeptidase</keyword>
<dbReference type="AlphaFoldDB" id="A4GIA4"/>
<name>A4GIA4_9BACT</name>